<proteinExistence type="predicted"/>
<dbReference type="AlphaFoldDB" id="A0A0B5FDK5"/>
<dbReference type="InterPro" id="IPR023614">
    <property type="entry name" value="Porin_dom_sf"/>
</dbReference>
<dbReference type="STRING" id="483547.GSUB_06295"/>
<protein>
    <recommendedName>
        <fullName evidence="3">LbtU family siderophore porin</fullName>
    </recommendedName>
</protein>
<dbReference type="NCBIfam" id="NF033652">
    <property type="entry name" value="LbtU_sider_porin"/>
    <property type="match status" value="1"/>
</dbReference>
<dbReference type="SUPFAM" id="SSF56935">
    <property type="entry name" value="Porins"/>
    <property type="match status" value="1"/>
</dbReference>
<reference evidence="1 2" key="1">
    <citation type="journal article" date="2015" name="Genome Announc.">
        <title>Genomes of Geoalkalibacter ferrihydriticus Z-0531T and Geoalkalibacter subterraneus Red1T, Two Haloalkaliphilic Metal-Reducing Deltaproteobacteria.</title>
        <authorList>
            <person name="Badalamenti J.P."/>
            <person name="Krajmalnik-Brown R."/>
            <person name="Torres C.I."/>
            <person name="Bond D.R."/>
        </authorList>
    </citation>
    <scope>NUCLEOTIDE SEQUENCE [LARGE SCALE GENOMIC DNA]</scope>
    <source>
        <strain evidence="1 2">Red1</strain>
    </source>
</reference>
<dbReference type="EMBL" id="CP010311">
    <property type="protein sequence ID" value="AJF06242.1"/>
    <property type="molecule type" value="Genomic_DNA"/>
</dbReference>
<dbReference type="Gene3D" id="2.40.160.10">
    <property type="entry name" value="Porin"/>
    <property type="match status" value="1"/>
</dbReference>
<dbReference type="HOGENOM" id="CLU_053826_0_0_7"/>
<evidence type="ECO:0008006" key="3">
    <source>
        <dbReference type="Google" id="ProtNLM"/>
    </source>
</evidence>
<organism evidence="1 2">
    <name type="scientific">Geoalkalibacter subterraneus</name>
    <dbReference type="NCBI Taxonomy" id="483547"/>
    <lineage>
        <taxon>Bacteria</taxon>
        <taxon>Pseudomonadati</taxon>
        <taxon>Thermodesulfobacteriota</taxon>
        <taxon>Desulfuromonadia</taxon>
        <taxon>Desulfuromonadales</taxon>
        <taxon>Geoalkalibacteraceae</taxon>
        <taxon>Geoalkalibacter</taxon>
    </lineage>
</organism>
<gene>
    <name evidence="1" type="ORF">GSUB_06295</name>
</gene>
<name>A0A0B5FDK5_9BACT</name>
<sequence length="359" mass="39597">MGCFFVAGLILMLPVVVLAQPDYEAMRSQIDNLRQRIATLEGEKTQPDEPFILSALNKSITLSGLLELEAFWEKVEGGEETSDLQLATVELAADVDINENIAGHLALLWEEDETDNIEVDQAVIFLRHPVPFWRHYVTFAGGKMYLPFGNFDSAFISDPLTLELGETNSTAAVFGFQGDLLALHVGAFNGDVDTRDDDRIDSWVASLELTPMDGLAFGISYLSDLAESDIELVKDEDLYRSSVAAGGAYLSWQIGGVNLLAEYIAALENFSSEMVGAGEDLTGERPWAWNVELSWEPTERWQLGVKAEGAEDFQSDLKRYGAVVSRGLFRNTVLGLEYLYGDADEDESHTVTAQLALSF</sequence>
<evidence type="ECO:0000313" key="2">
    <source>
        <dbReference type="Proteomes" id="UP000035036"/>
    </source>
</evidence>
<dbReference type="KEGG" id="gsb:GSUB_06295"/>
<keyword evidence="2" id="KW-1185">Reference proteome</keyword>
<evidence type="ECO:0000313" key="1">
    <source>
        <dbReference type="EMBL" id="AJF06242.1"/>
    </source>
</evidence>
<accession>A0A0B5FDK5</accession>
<dbReference type="Proteomes" id="UP000035036">
    <property type="component" value="Chromosome"/>
</dbReference>